<accession>A0AC34FMI4</accession>
<organism evidence="1 2">
    <name type="scientific">Panagrolaimus sp. ES5</name>
    <dbReference type="NCBI Taxonomy" id="591445"/>
    <lineage>
        <taxon>Eukaryota</taxon>
        <taxon>Metazoa</taxon>
        <taxon>Ecdysozoa</taxon>
        <taxon>Nematoda</taxon>
        <taxon>Chromadorea</taxon>
        <taxon>Rhabditida</taxon>
        <taxon>Tylenchina</taxon>
        <taxon>Panagrolaimomorpha</taxon>
        <taxon>Panagrolaimoidea</taxon>
        <taxon>Panagrolaimidae</taxon>
        <taxon>Panagrolaimus</taxon>
    </lineage>
</organism>
<protein>
    <submittedName>
        <fullName evidence="2">Uncharacterized protein</fullName>
    </submittedName>
</protein>
<evidence type="ECO:0000313" key="2">
    <source>
        <dbReference type="WBParaSite" id="ES5_v2.g18653.t1"/>
    </source>
</evidence>
<sequence length="552" mass="61855">MFQILIRILPVLSLLLFKFGNGLLFQHTLPSRIFEEARKATESEENEKLRRVPPYFTVKLQKLYRVGIGQNLNLTCVAVGYPMPRVFWKRQSDDSYLNNPQTAPIGKNVLTLTNIENSENYTCIAVSKLGNIETSTTVEAKEILPPPRSFHVIETGDCNVRLKWDSVRAITEEDPVQSYVIRYRPKLDAVSSSTLKPISEYAERGGSFREQYEFVLHAVSALGKGHPTMPIEVQTAETIPGNAPTDVKARPLNSQAVLVQWGPPEVPNGKITGYIVYYTNKALTDGQDKSDWNKKETKAEELMATLSGLEYEKTYYIQVQAKNTKGSGPFSKTVTVITKQGVPGQPSKLIAKPADSRRISLTWEKPLHSYNIIGYTIRFNVSDTETKELRLTSDIQRHTVDGLRADTLYSFRVAAHSDRGQGAFGDEVLARTLQSAAVVFPELQLLSRNSSKSLILKLKTPIENWNETIEIEYRKALPESSSEQYEDSDEAEGSATIQFEEVQPWLSFEAEAESHEIEIIGLIPNAFYEARIKAGKSRSDSILAKTLEDGGL</sequence>
<evidence type="ECO:0000313" key="1">
    <source>
        <dbReference type="Proteomes" id="UP000887579"/>
    </source>
</evidence>
<dbReference type="WBParaSite" id="ES5_v2.g18653.t1">
    <property type="protein sequence ID" value="ES5_v2.g18653.t1"/>
    <property type="gene ID" value="ES5_v2.g18653"/>
</dbReference>
<reference evidence="2" key="1">
    <citation type="submission" date="2022-11" db="UniProtKB">
        <authorList>
            <consortium name="WormBaseParasite"/>
        </authorList>
    </citation>
    <scope>IDENTIFICATION</scope>
</reference>
<name>A0AC34FMI4_9BILA</name>
<proteinExistence type="predicted"/>
<dbReference type="Proteomes" id="UP000887579">
    <property type="component" value="Unplaced"/>
</dbReference>